<keyword evidence="1" id="KW-1133">Transmembrane helix</keyword>
<comment type="caution">
    <text evidence="2">The sequence shown here is derived from an EMBL/GenBank/DDBJ whole genome shotgun (WGS) entry which is preliminary data.</text>
</comment>
<dbReference type="InterPro" id="IPR049713">
    <property type="entry name" value="Pr6Pr-like"/>
</dbReference>
<evidence type="ECO:0008006" key="4">
    <source>
        <dbReference type="Google" id="ProtNLM"/>
    </source>
</evidence>
<proteinExistence type="predicted"/>
<feature type="transmembrane region" description="Helical" evidence="1">
    <location>
        <begin position="184"/>
        <end position="205"/>
    </location>
</feature>
<keyword evidence="3" id="KW-1185">Reference proteome</keyword>
<dbReference type="AlphaFoldDB" id="A0A4Z1CEJ8"/>
<organism evidence="2 3">
    <name type="scientific">Nocardioides eburneiflavus</name>
    <dbReference type="NCBI Taxonomy" id="2518372"/>
    <lineage>
        <taxon>Bacteria</taxon>
        <taxon>Bacillati</taxon>
        <taxon>Actinomycetota</taxon>
        <taxon>Actinomycetes</taxon>
        <taxon>Propionibacteriales</taxon>
        <taxon>Nocardioidaceae</taxon>
        <taxon>Nocardioides</taxon>
    </lineage>
</organism>
<dbReference type="NCBIfam" id="NF038065">
    <property type="entry name" value="Pr6Pr"/>
    <property type="match status" value="1"/>
</dbReference>
<feature type="transmembrane region" description="Helical" evidence="1">
    <location>
        <begin position="82"/>
        <end position="106"/>
    </location>
</feature>
<feature type="transmembrane region" description="Helical" evidence="1">
    <location>
        <begin position="50"/>
        <end position="70"/>
    </location>
</feature>
<protein>
    <recommendedName>
        <fullName evidence="4">F420-dependent oxidoreductase</fullName>
    </recommendedName>
</protein>
<name>A0A4Z1CEJ8_9ACTN</name>
<dbReference type="Proteomes" id="UP000297496">
    <property type="component" value="Unassembled WGS sequence"/>
</dbReference>
<feature type="transmembrane region" description="Helical" evidence="1">
    <location>
        <begin position="12"/>
        <end position="30"/>
    </location>
</feature>
<dbReference type="RefSeq" id="WP_135837629.1">
    <property type="nucleotide sequence ID" value="NZ_SRRO01000001.1"/>
</dbReference>
<feature type="transmembrane region" description="Helical" evidence="1">
    <location>
        <begin position="118"/>
        <end position="134"/>
    </location>
</feature>
<dbReference type="OrthoDB" id="9809977at2"/>
<evidence type="ECO:0000313" key="2">
    <source>
        <dbReference type="EMBL" id="TGN63087.1"/>
    </source>
</evidence>
<dbReference type="EMBL" id="SRRO01000001">
    <property type="protein sequence ID" value="TGN63087.1"/>
    <property type="molecule type" value="Genomic_DNA"/>
</dbReference>
<feature type="transmembrane region" description="Helical" evidence="1">
    <location>
        <begin position="146"/>
        <end position="164"/>
    </location>
</feature>
<evidence type="ECO:0000313" key="3">
    <source>
        <dbReference type="Proteomes" id="UP000297496"/>
    </source>
</evidence>
<reference evidence="2 3" key="1">
    <citation type="submission" date="2019-04" db="EMBL/GenBank/DDBJ databases">
        <title>Three New Species of Nocardioides, Nocardioides euryhalodurans sp. nov., Nocardioides seonyuensis sp. nov. and Nocardioides eburneoflavus sp. nov. Isolated from Soil.</title>
        <authorList>
            <person name="Roh S.G."/>
            <person name="Lee C."/>
            <person name="Kim M.-K."/>
            <person name="Kim S.B."/>
        </authorList>
    </citation>
    <scope>NUCLEOTIDE SEQUENCE [LARGE SCALE GENOMIC DNA]</scope>
    <source>
        <strain evidence="2 3">MMS17-SY213</strain>
    </source>
</reference>
<accession>A0A4Z1CEJ8</accession>
<keyword evidence="1" id="KW-0472">Membrane</keyword>
<gene>
    <name evidence="2" type="ORF">EXE59_03355</name>
</gene>
<keyword evidence="1" id="KW-0812">Transmembrane</keyword>
<sequence>MTPARARTAHLVVAAVAWFALVFQLVLVVTGEAVLVEEDPPGLAARTYRYFAYFTIQSNLLVAVTSTVLARDPEADRPWWRVARIAALVGITVTGVVHFFLLRPLLDLDGAGWAADKLLHIVVPVLAVAAWAAAGPRPRTSRRESAYALVWPLAWTAWTLAVGQLDGWVPYPFLDPSEEGWGQVAVACVGITVLFLAVLALHGWLDRRLRPAPR</sequence>
<evidence type="ECO:0000256" key="1">
    <source>
        <dbReference type="SAM" id="Phobius"/>
    </source>
</evidence>